<dbReference type="InterPro" id="IPR013856">
    <property type="entry name" value="Peptidase_M4_domain"/>
</dbReference>
<feature type="domain" description="Secretion system C-terminal sorting" evidence="13">
    <location>
        <begin position="968"/>
        <end position="1033"/>
    </location>
</feature>
<feature type="active site" evidence="8">
    <location>
        <position position="454"/>
    </location>
</feature>
<dbReference type="Gene3D" id="3.10.170.10">
    <property type="match status" value="1"/>
</dbReference>
<dbReference type="Pfam" id="PF02868">
    <property type="entry name" value="Peptidase_M4_C"/>
    <property type="match status" value="1"/>
</dbReference>
<keyword evidence="4" id="KW-0732">Signal</keyword>
<proteinExistence type="inferred from homology"/>
<dbReference type="GO" id="GO:0006508">
    <property type="term" value="P:proteolysis"/>
    <property type="evidence" value="ECO:0007669"/>
    <property type="project" value="UniProtKB-KW"/>
</dbReference>
<evidence type="ECO:0000313" key="15">
    <source>
        <dbReference type="Proteomes" id="UP000808337"/>
    </source>
</evidence>
<dbReference type="CDD" id="cd09597">
    <property type="entry name" value="M4_TLP"/>
    <property type="match status" value="1"/>
</dbReference>
<dbReference type="PANTHER" id="PTHR33794">
    <property type="entry name" value="BACILLOLYSIN"/>
    <property type="match status" value="1"/>
</dbReference>
<dbReference type="InterPro" id="IPR011096">
    <property type="entry name" value="FTP_domain"/>
</dbReference>
<dbReference type="PRINTS" id="PR00730">
    <property type="entry name" value="THERMOLYSIN"/>
</dbReference>
<evidence type="ECO:0000256" key="3">
    <source>
        <dbReference type="ARBA" id="ARBA00022723"/>
    </source>
</evidence>
<evidence type="ECO:0000259" key="13">
    <source>
        <dbReference type="Pfam" id="PF18962"/>
    </source>
</evidence>
<dbReference type="GO" id="GO:0004222">
    <property type="term" value="F:metalloendopeptidase activity"/>
    <property type="evidence" value="ECO:0007669"/>
    <property type="project" value="InterPro"/>
</dbReference>
<dbReference type="EMBL" id="JADKGY010000029">
    <property type="protein sequence ID" value="MBK9984377.1"/>
    <property type="molecule type" value="Genomic_DNA"/>
</dbReference>
<feature type="domain" description="FTP" evidence="12">
    <location>
        <begin position="121"/>
        <end position="164"/>
    </location>
</feature>
<evidence type="ECO:0000256" key="6">
    <source>
        <dbReference type="ARBA" id="ARBA00022833"/>
    </source>
</evidence>
<dbReference type="InterPro" id="IPR050728">
    <property type="entry name" value="Zinc_Metalloprotease_M4"/>
</dbReference>
<dbReference type="GO" id="GO:0046872">
    <property type="term" value="F:metal ion binding"/>
    <property type="evidence" value="ECO:0007669"/>
    <property type="project" value="UniProtKB-KW"/>
</dbReference>
<keyword evidence="3" id="KW-0479">Metal-binding</keyword>
<dbReference type="Pfam" id="PF18962">
    <property type="entry name" value="Por_Secre_tail"/>
    <property type="match status" value="1"/>
</dbReference>
<evidence type="ECO:0000256" key="1">
    <source>
        <dbReference type="ARBA" id="ARBA00009388"/>
    </source>
</evidence>
<evidence type="ECO:0000259" key="11">
    <source>
        <dbReference type="Pfam" id="PF02868"/>
    </source>
</evidence>
<dbReference type="NCBIfam" id="TIGR04183">
    <property type="entry name" value="Por_Secre_tail"/>
    <property type="match status" value="1"/>
</dbReference>
<reference evidence="14 15" key="1">
    <citation type="submission" date="2020-10" db="EMBL/GenBank/DDBJ databases">
        <title>Connecting structure to function with the recovery of over 1000 high-quality activated sludge metagenome-assembled genomes encoding full-length rRNA genes using long-read sequencing.</title>
        <authorList>
            <person name="Singleton C.M."/>
            <person name="Petriglieri F."/>
            <person name="Kristensen J.M."/>
            <person name="Kirkegaard R.H."/>
            <person name="Michaelsen T.Y."/>
            <person name="Andersen M.H."/>
            <person name="Karst S.M."/>
            <person name="Dueholm M.S."/>
            <person name="Nielsen P.H."/>
            <person name="Albertsen M."/>
        </authorList>
    </citation>
    <scope>NUCLEOTIDE SEQUENCE [LARGE SCALE GENOMIC DNA]</scope>
    <source>
        <strain evidence="14">Ribe_18-Q3-R11-54_MAXAC.273</strain>
    </source>
</reference>
<feature type="domain" description="Peptidase M4" evidence="10">
    <location>
        <begin position="301"/>
        <end position="460"/>
    </location>
</feature>
<comment type="caution">
    <text evidence="14">The sequence shown here is derived from an EMBL/GenBank/DDBJ whole genome shotgun (WGS) entry which is preliminary data.</text>
</comment>
<dbReference type="Gene3D" id="3.10.450.490">
    <property type="match status" value="1"/>
</dbReference>
<keyword evidence="7" id="KW-0482">Metalloprotease</keyword>
<gene>
    <name evidence="14" type="ORF">IPP15_18755</name>
</gene>
<evidence type="ECO:0000259" key="12">
    <source>
        <dbReference type="Pfam" id="PF07504"/>
    </source>
</evidence>
<sequence>MRIFISILAFFGFVAGVQSQSSFKNLTNSPFVAPQPLQISKAINSSMSPGRIAMPISLHQGPSILSVNKDVASFKILNSGSFWIEMKQNDLWQSRSSMANVIQNVLSIPDKTKSLGLSWTSVTENTDQQKQTHIRVQQTLSGYPIKGQDIILHIMNEELKSLNGFAWTGRIPEQLPESVSKEQALAATKSYLQSKNVHFQQYPMLPGMQIPEDAASLIWFPKEGKLLLAYKIEMYPNAMDHWIVYIDATSLTVLEGYSETCSIAPMELYNHNLGHSTTLKEYNHADADALMPVLDGATVTTDQDLLGQNRTVNGYQVGSNIFMIDASRTTIFQPSQSVMPNDPVGVIWTVDAQNSSPQQSSFGIVQVSNTTNNWKNLEVSAHFNAGQAFEYFKTTFNRKSINGNGGNIISIINVTDANDNNMDNAFWNGAAMYYGNGDVAFTQLAKGLDVGGHEMSHGVIGSTANLEYLSQSGALNESYADVFGSMIDRDDWKMGEDVVKLNFFPSGALRDLSDPHNGGSGPNDHGWQPAHMNEYQNLSPDQDNGGVHINSGIPNKAFFLFATAIGKTKAEQVYYKALTDYLVKSSQFIDMRLAVEKAATDLFGAGSTEVAAGHTAFDQVGIGAGQGDDHQDDIDTNGGADFILATDQGETDLYFVPPANPSQFVKMNVRAPISRPSFTDDGTACVYIDDENNMILLTFNWSGGLSFNSSYVENNPQGIWRNVVVSKDGSKIAFTTSNLTNEINVYDYNSQTSNTFTLYNPTTAGGINAGGVLYSDAMEWDYTGEYIMYDAFNQIESSFGNGIEYWDISFINVWNRSSVQFADGLIGKLYSNLPENVSIGNPSFSKNSPFIITFDFLEDFFDNSGNLQTDYWVVAANIESGVANNIFHNNTIGFPSYSRLDDKILFTNDDNGSPLLATINVQSSDKTLPVVNSEVLLISGAQKGVWFNVGNRDFTATKDISLTNDLRLYPHPASEFINIESESSLQLTGYTISELSGRKVLQGQFLADHKISVEGLAAGMYLLQMTDESGRMASLKFVKQ</sequence>
<feature type="domain" description="Peptidase M4 C-terminal" evidence="11">
    <location>
        <begin position="464"/>
        <end position="622"/>
    </location>
</feature>
<dbReference type="InterPro" id="IPR023612">
    <property type="entry name" value="Peptidase_M4"/>
</dbReference>
<organism evidence="14 15">
    <name type="scientific">Candidatus Opimibacter skivensis</name>
    <dbReference type="NCBI Taxonomy" id="2982028"/>
    <lineage>
        <taxon>Bacteria</taxon>
        <taxon>Pseudomonadati</taxon>
        <taxon>Bacteroidota</taxon>
        <taxon>Saprospiria</taxon>
        <taxon>Saprospirales</taxon>
        <taxon>Saprospiraceae</taxon>
        <taxon>Candidatus Opimibacter</taxon>
    </lineage>
</organism>
<dbReference type="SUPFAM" id="SSF69304">
    <property type="entry name" value="Tricorn protease N-terminal domain"/>
    <property type="match status" value="1"/>
</dbReference>
<dbReference type="AlphaFoldDB" id="A0A9D7SWH1"/>
<keyword evidence="5" id="KW-0378">Hydrolase</keyword>
<protein>
    <submittedName>
        <fullName evidence="14">M4 family metallopeptidase</fullName>
    </submittedName>
</protein>
<dbReference type="PANTHER" id="PTHR33794:SF1">
    <property type="entry name" value="BACILLOLYSIN"/>
    <property type="match status" value="1"/>
</dbReference>
<dbReference type="InterPro" id="IPR001570">
    <property type="entry name" value="Peptidase_M4_C_domain"/>
</dbReference>
<dbReference type="SUPFAM" id="SSF55486">
    <property type="entry name" value="Metalloproteases ('zincins'), catalytic domain"/>
    <property type="match status" value="1"/>
</dbReference>
<accession>A0A9D7SWH1</accession>
<evidence type="ECO:0000259" key="10">
    <source>
        <dbReference type="Pfam" id="PF01447"/>
    </source>
</evidence>
<evidence type="ECO:0000256" key="4">
    <source>
        <dbReference type="ARBA" id="ARBA00022729"/>
    </source>
</evidence>
<keyword evidence="6" id="KW-0862">Zinc</keyword>
<name>A0A9D7SWH1_9BACT</name>
<evidence type="ECO:0000256" key="2">
    <source>
        <dbReference type="ARBA" id="ARBA00022670"/>
    </source>
</evidence>
<evidence type="ECO:0000256" key="5">
    <source>
        <dbReference type="ARBA" id="ARBA00022801"/>
    </source>
</evidence>
<keyword evidence="2" id="KW-0645">Protease</keyword>
<dbReference type="Pfam" id="PF07504">
    <property type="entry name" value="FTP"/>
    <property type="match status" value="1"/>
</dbReference>
<evidence type="ECO:0000256" key="9">
    <source>
        <dbReference type="SAM" id="MobiDB-lite"/>
    </source>
</evidence>
<feature type="region of interest" description="Disordered" evidence="9">
    <location>
        <begin position="513"/>
        <end position="536"/>
    </location>
</feature>
<dbReference type="Gene3D" id="1.10.390.10">
    <property type="entry name" value="Neutral Protease Domain 2"/>
    <property type="match status" value="1"/>
</dbReference>
<evidence type="ECO:0000313" key="14">
    <source>
        <dbReference type="EMBL" id="MBK9984377.1"/>
    </source>
</evidence>
<comment type="similarity">
    <text evidence="1">Belongs to the peptidase M4 family.</text>
</comment>
<dbReference type="Proteomes" id="UP000808337">
    <property type="component" value="Unassembled WGS sequence"/>
</dbReference>
<dbReference type="InterPro" id="IPR027268">
    <property type="entry name" value="Peptidase_M4/M1_CTD_sf"/>
</dbReference>
<feature type="active site" description="Proton donor" evidence="8">
    <location>
        <position position="548"/>
    </location>
</feature>
<evidence type="ECO:0000256" key="7">
    <source>
        <dbReference type="ARBA" id="ARBA00023049"/>
    </source>
</evidence>
<dbReference type="Pfam" id="PF01447">
    <property type="entry name" value="Peptidase_M4"/>
    <property type="match status" value="1"/>
</dbReference>
<evidence type="ECO:0000256" key="8">
    <source>
        <dbReference type="PIRSR" id="PIRSR623612-1"/>
    </source>
</evidence>
<dbReference type="InterPro" id="IPR026444">
    <property type="entry name" value="Secre_tail"/>
</dbReference>